<sequence length="605" mass="64824">MQITKRIYQGNGITRKWDVDFPLLSAADLRIYVTSPQGAEEEISSDFSVDLLTHTLTYPTDESGKAALADGWKLTAVRATPLTQEIDLLRQGELDAEVLEEGYDKLTLLVQELEEKVDRSIKYPVSSQENDLETDNFLANILSAKEAAVLASQEAAHSAQAAQQTASDAQQTITQAQQNFTQETETFSENLQNKEQSIYQAAEGYVAQAAQQAQTAKNWALKTDGPVEGEEFSAKKYAQEAAQAASTAAMINKISNCLTKIPQDIKLSVSSGTLTLGSGSKAYSGSGSVINITQNLTASSSGAGSFLVFAKADASALVLCPLANCSSGTSDPQTENTVYYNTSTKTVSYYASANTPTEVSLPLGVCTASGQITSVDQVFNGFGFIGKTIFVLPGVEGLYPNGRNADGSLNNVSVIVNAVMTYTSSSAGQKEVYLKSNDFSDVGEAAIDYDETQNKNIYTSNGTTASYALVGRAIRTEGGNIVSLMPQNVFRAVDYGDVYKRTTVYSSDGSNATITFPTPIKAKDARYLEVVYTAKGKSYTSVIPSVFAPLGIVVGSLNWGGDQTDRDYDCVMNVTCAGGYITAFTSLGRDIYIKRVDVVDYLARS</sequence>
<comment type="caution">
    <text evidence="1">The sequence shown here is derived from an EMBL/GenBank/DDBJ whole genome shotgun (WGS) entry which is preliminary data.</text>
</comment>
<dbReference type="AlphaFoldDB" id="A0A1Y4DH63"/>
<evidence type="ECO:0000313" key="2">
    <source>
        <dbReference type="Proteomes" id="UP000196368"/>
    </source>
</evidence>
<dbReference type="Proteomes" id="UP000196368">
    <property type="component" value="Unassembled WGS sequence"/>
</dbReference>
<protein>
    <submittedName>
        <fullName evidence="1">Uncharacterized protein</fullName>
    </submittedName>
</protein>
<accession>A0A1Y4DH63</accession>
<name>A0A1Y4DH63_9BACT</name>
<keyword evidence="2" id="KW-1185">Reference proteome</keyword>
<reference evidence="2" key="1">
    <citation type="submission" date="2017-04" db="EMBL/GenBank/DDBJ databases">
        <title>Function of individual gut microbiota members based on whole genome sequencing of pure cultures obtained from chicken caecum.</title>
        <authorList>
            <person name="Medvecky M."/>
            <person name="Cejkova D."/>
            <person name="Polansky O."/>
            <person name="Karasova D."/>
            <person name="Kubasova T."/>
            <person name="Cizek A."/>
            <person name="Rychlik I."/>
        </authorList>
    </citation>
    <scope>NUCLEOTIDE SEQUENCE [LARGE SCALE GENOMIC DNA]</scope>
    <source>
        <strain evidence="2">An273</strain>
    </source>
</reference>
<proteinExistence type="predicted"/>
<gene>
    <name evidence="1" type="ORF">B5F75_04015</name>
</gene>
<evidence type="ECO:0000313" key="1">
    <source>
        <dbReference type="EMBL" id="OUO57019.1"/>
    </source>
</evidence>
<organism evidence="1 2">
    <name type="scientific">Candidatus Avelusimicrobium gallicola</name>
    <dbReference type="NCBI Taxonomy" id="2562704"/>
    <lineage>
        <taxon>Bacteria</taxon>
        <taxon>Pseudomonadati</taxon>
        <taxon>Elusimicrobiota</taxon>
        <taxon>Elusimicrobia</taxon>
        <taxon>Elusimicrobiales</taxon>
        <taxon>Elusimicrobiaceae</taxon>
        <taxon>Candidatus Avelusimicrobium</taxon>
    </lineage>
</organism>
<dbReference type="EMBL" id="NFJD01000002">
    <property type="protein sequence ID" value="OUO57019.1"/>
    <property type="molecule type" value="Genomic_DNA"/>
</dbReference>